<evidence type="ECO:0000259" key="2">
    <source>
        <dbReference type="Pfam" id="PF15902"/>
    </source>
</evidence>
<evidence type="ECO:0000256" key="1">
    <source>
        <dbReference type="ARBA" id="ARBA00022737"/>
    </source>
</evidence>
<name>W4MHP9_9BACT</name>
<keyword evidence="4" id="KW-1185">Reference proteome</keyword>
<dbReference type="SUPFAM" id="SSF110296">
    <property type="entry name" value="Oligoxyloglucan reducing end-specific cellobiohydrolase"/>
    <property type="match status" value="1"/>
</dbReference>
<dbReference type="InterPro" id="IPR031778">
    <property type="entry name" value="Sortilin_N"/>
</dbReference>
<feature type="domain" description="Sortilin N-terminal" evidence="2">
    <location>
        <begin position="69"/>
        <end position="181"/>
    </location>
</feature>
<dbReference type="GO" id="GO:0010411">
    <property type="term" value="P:xyloglucan metabolic process"/>
    <property type="evidence" value="ECO:0007669"/>
    <property type="project" value="TreeGrafter"/>
</dbReference>
<evidence type="ECO:0000313" key="4">
    <source>
        <dbReference type="Proteomes" id="UP000019140"/>
    </source>
</evidence>
<dbReference type="Gene3D" id="2.130.10.10">
    <property type="entry name" value="YVTN repeat-like/Quinoprotein amine dehydrogenase"/>
    <property type="match status" value="2"/>
</dbReference>
<dbReference type="EMBL" id="AZHX01000023">
    <property type="protein sequence ID" value="ETX09237.1"/>
    <property type="molecule type" value="Genomic_DNA"/>
</dbReference>
<dbReference type="AlphaFoldDB" id="W4MHP9"/>
<dbReference type="PANTHER" id="PTHR43739">
    <property type="entry name" value="XYLOGLUCANASE (EUROFUNG)"/>
    <property type="match status" value="1"/>
</dbReference>
<keyword evidence="1" id="KW-0677">Repeat</keyword>
<gene>
    <name evidence="3" type="ORF">ETSY2_00695</name>
</gene>
<proteinExistence type="predicted"/>
<organism evidence="3 4">
    <name type="scientific">Candidatus Entotheonella gemina</name>
    <dbReference type="NCBI Taxonomy" id="1429439"/>
    <lineage>
        <taxon>Bacteria</taxon>
        <taxon>Pseudomonadati</taxon>
        <taxon>Nitrospinota/Tectimicrobiota group</taxon>
        <taxon>Candidatus Tectimicrobiota</taxon>
        <taxon>Candidatus Entotheonellia</taxon>
        <taxon>Candidatus Entotheonellales</taxon>
        <taxon>Candidatus Entotheonellaceae</taxon>
        <taxon>Candidatus Entotheonella</taxon>
    </lineage>
</organism>
<accession>W4MHP9</accession>
<dbReference type="InterPro" id="IPR052025">
    <property type="entry name" value="Xyloglucanase_GH74"/>
</dbReference>
<dbReference type="PANTHER" id="PTHR43739:SF5">
    <property type="entry name" value="EXO-ALPHA-SIALIDASE"/>
    <property type="match status" value="1"/>
</dbReference>
<dbReference type="HOGENOM" id="CLU_058803_1_0_7"/>
<evidence type="ECO:0000313" key="3">
    <source>
        <dbReference type="EMBL" id="ETX09237.1"/>
    </source>
</evidence>
<sequence length="352" mass="38435">MTQYVYAGAGRWTSASADDQPGGLMRAEVGSSEWQLLSQGLPPQAEVRSILIHPDNQNIVFAGTHDGPYRSSNQGESWEKLNFPDPGMVVWSMIFHPQDPQTIYVGTAPAAIYRSDNGGDSWKRLSIVETCGAVNMGFPMRVIRLTIDPNQPNHIYAGLEVGGVIRSTDGGETWTDCTEDLLRLASMDHLKSQIGSDTDIEGMMDSHAITVSSAQPGTVFLATRMGLFRSPDRGDTWGDMEVGRFSPLTYARDVQVAPQDPNVLYAALSPAARSEDGSLYRSDNLGETWTRFDHDITPESTMMTIALNPHDDRVVYCATRGGQVFGTQDGGASWHETPLPEGLQDIYTLACG</sequence>
<dbReference type="Pfam" id="PF15902">
    <property type="entry name" value="Sortilin-Vps10"/>
    <property type="match status" value="2"/>
</dbReference>
<protein>
    <recommendedName>
        <fullName evidence="2">Sortilin N-terminal domain-containing protein</fullName>
    </recommendedName>
</protein>
<feature type="domain" description="Sortilin N-terminal" evidence="2">
    <location>
        <begin position="278"/>
        <end position="344"/>
    </location>
</feature>
<dbReference type="CDD" id="cd15482">
    <property type="entry name" value="Sialidase_non-viral"/>
    <property type="match status" value="1"/>
</dbReference>
<comment type="caution">
    <text evidence="3">The sequence shown here is derived from an EMBL/GenBank/DDBJ whole genome shotgun (WGS) entry which is preliminary data.</text>
</comment>
<dbReference type="InterPro" id="IPR015943">
    <property type="entry name" value="WD40/YVTN_repeat-like_dom_sf"/>
</dbReference>
<reference evidence="3 4" key="1">
    <citation type="journal article" date="2014" name="Nature">
        <title>An environmental bacterial taxon with a large and distinct metabolic repertoire.</title>
        <authorList>
            <person name="Wilson M.C."/>
            <person name="Mori T."/>
            <person name="Ruckert C."/>
            <person name="Uria A.R."/>
            <person name="Helf M.J."/>
            <person name="Takada K."/>
            <person name="Gernert C."/>
            <person name="Steffens U.A."/>
            <person name="Heycke N."/>
            <person name="Schmitt S."/>
            <person name="Rinke C."/>
            <person name="Helfrich E.J."/>
            <person name="Brachmann A.O."/>
            <person name="Gurgui C."/>
            <person name="Wakimoto T."/>
            <person name="Kracht M."/>
            <person name="Crusemann M."/>
            <person name="Hentschel U."/>
            <person name="Abe I."/>
            <person name="Matsunaga S."/>
            <person name="Kalinowski J."/>
            <person name="Takeyama H."/>
            <person name="Piel J."/>
        </authorList>
    </citation>
    <scope>NUCLEOTIDE SEQUENCE [LARGE SCALE GENOMIC DNA]</scope>
    <source>
        <strain evidence="4">TSY2</strain>
    </source>
</reference>
<dbReference type="Proteomes" id="UP000019140">
    <property type="component" value="Unassembled WGS sequence"/>
</dbReference>